<feature type="domain" description="Putative oxidoreductase/dehydrogenase Rossmann-like" evidence="1">
    <location>
        <begin position="3"/>
        <end position="121"/>
    </location>
</feature>
<evidence type="ECO:0000259" key="2">
    <source>
        <dbReference type="Pfam" id="PF10728"/>
    </source>
</evidence>
<protein>
    <submittedName>
        <fullName evidence="3">DUF2520 domain-containing protein</fullName>
    </submittedName>
</protein>
<reference evidence="3 4" key="1">
    <citation type="submission" date="2019-03" db="EMBL/GenBank/DDBJ databases">
        <title>Diversity of the mouse oral microbiome.</title>
        <authorList>
            <person name="Joseph S."/>
            <person name="Aduse-Opoku J."/>
            <person name="Curtis M."/>
            <person name="Wade W."/>
            <person name="Hashim A."/>
        </authorList>
    </citation>
    <scope>NUCLEOTIDE SEQUENCE [LARGE SCALE GENOMIC DNA]</scope>
    <source>
        <strain evidence="3 4">P1012</strain>
    </source>
</reference>
<comment type="caution">
    <text evidence="3">The sequence shown here is derived from an EMBL/GenBank/DDBJ whole genome shotgun (WGS) entry which is preliminary data.</text>
</comment>
<accession>A0A4Y9FVA1</accession>
<proteinExistence type="predicted"/>
<gene>
    <name evidence="3" type="ORF">E4U02_06650</name>
</gene>
<dbReference type="AlphaFoldDB" id="A0A4Y9FVA1"/>
<keyword evidence="4" id="KW-1185">Reference proteome</keyword>
<evidence type="ECO:0000313" key="4">
    <source>
        <dbReference type="Proteomes" id="UP000298358"/>
    </source>
</evidence>
<dbReference type="PANTHER" id="PTHR40459">
    <property type="entry name" value="CONSERVED HYPOTHETICAL ALANINE AND LEUCINE RICH PROTEIN"/>
    <property type="match status" value="1"/>
</dbReference>
<dbReference type="RefSeq" id="WP_135114060.1">
    <property type="nucleotide sequence ID" value="NZ_JADGLL010000011.1"/>
</dbReference>
<dbReference type="OrthoDB" id="8650434at2"/>
<dbReference type="InterPro" id="IPR036291">
    <property type="entry name" value="NAD(P)-bd_dom_sf"/>
</dbReference>
<evidence type="ECO:0000259" key="1">
    <source>
        <dbReference type="Pfam" id="PF10727"/>
    </source>
</evidence>
<dbReference type="InterPro" id="IPR018931">
    <property type="entry name" value="DUF2520"/>
</dbReference>
<evidence type="ECO:0000313" key="3">
    <source>
        <dbReference type="EMBL" id="TFU33265.1"/>
    </source>
</evidence>
<dbReference type="Pfam" id="PF10728">
    <property type="entry name" value="DUF2520"/>
    <property type="match status" value="1"/>
</dbReference>
<name>A0A4Y9FVA1_9MICO</name>
<dbReference type="EMBL" id="SPQB01000011">
    <property type="protein sequence ID" value="TFU33265.1"/>
    <property type="molecule type" value="Genomic_DNA"/>
</dbReference>
<sequence length="233" mass="23565">MNRDGRLGVGIIGAGRVGPVVGAALAGAGHALTGITSGSDDERVEAILPGVPVLDALEVVRRSELVIVAVPHAELPGLVSGLAELGAWQVGQLVLHTDAAHGIEVLRPAAERGAIPLAVHPAVAFTGTSIDLRQLAASYAAVTAPAAVLPIAQAIAVELGCEPVVVAEQDRAAYAEAIATASEFSRQIVHQATGILRGIGVENPGGYLSALVRSTVDHALAEASPTVILPPDE</sequence>
<dbReference type="InterPro" id="IPR019665">
    <property type="entry name" value="OxRdtase/DH_put_Rossmann_dom"/>
</dbReference>
<feature type="domain" description="DUF2520" evidence="2">
    <location>
        <begin position="139"/>
        <end position="222"/>
    </location>
</feature>
<dbReference type="PANTHER" id="PTHR40459:SF1">
    <property type="entry name" value="CONSERVED HYPOTHETICAL ALANINE AND LEUCINE RICH PROTEIN"/>
    <property type="match status" value="1"/>
</dbReference>
<dbReference type="Proteomes" id="UP000298358">
    <property type="component" value="Unassembled WGS sequence"/>
</dbReference>
<dbReference type="SUPFAM" id="SSF51735">
    <property type="entry name" value="NAD(P)-binding Rossmann-fold domains"/>
    <property type="match status" value="1"/>
</dbReference>
<dbReference type="Pfam" id="PF10727">
    <property type="entry name" value="Rossmann-like"/>
    <property type="match status" value="1"/>
</dbReference>
<organism evidence="3 4">
    <name type="scientific">Microbacterium paludicola</name>
    <dbReference type="NCBI Taxonomy" id="300019"/>
    <lineage>
        <taxon>Bacteria</taxon>
        <taxon>Bacillati</taxon>
        <taxon>Actinomycetota</taxon>
        <taxon>Actinomycetes</taxon>
        <taxon>Micrococcales</taxon>
        <taxon>Microbacteriaceae</taxon>
        <taxon>Microbacterium</taxon>
    </lineage>
</organism>
<dbReference type="Gene3D" id="3.40.50.720">
    <property type="entry name" value="NAD(P)-binding Rossmann-like Domain"/>
    <property type="match status" value="1"/>
</dbReference>